<dbReference type="Pfam" id="PF11999">
    <property type="entry name" value="Ice_binding"/>
    <property type="match status" value="1"/>
</dbReference>
<feature type="domain" description="PKD-like" evidence="5">
    <location>
        <begin position="608"/>
        <end position="688"/>
    </location>
</feature>
<feature type="signal peptide" evidence="3">
    <location>
        <begin position="1"/>
        <end position="24"/>
    </location>
</feature>
<feature type="domain" description="PKD-like" evidence="5">
    <location>
        <begin position="785"/>
        <end position="857"/>
    </location>
</feature>
<name>A0ABW6C083_9BACT</name>
<dbReference type="InterPro" id="IPR013783">
    <property type="entry name" value="Ig-like_fold"/>
</dbReference>
<keyword evidence="7" id="KW-1185">Reference proteome</keyword>
<dbReference type="RefSeq" id="WP_377489160.1">
    <property type="nucleotide sequence ID" value="NZ_JBHUOX010000021.1"/>
</dbReference>
<organism evidence="6 7">
    <name type="scientific">Pontibacter toksunensis</name>
    <dbReference type="NCBI Taxonomy" id="1332631"/>
    <lineage>
        <taxon>Bacteria</taxon>
        <taxon>Pseudomonadati</taxon>
        <taxon>Bacteroidota</taxon>
        <taxon>Cytophagia</taxon>
        <taxon>Cytophagales</taxon>
        <taxon>Hymenobacteraceae</taxon>
        <taxon>Pontibacter</taxon>
    </lineage>
</organism>
<accession>A0ABW6C083</accession>
<dbReference type="Gene3D" id="2.60.40.10">
    <property type="entry name" value="Immunoglobulins"/>
    <property type="match status" value="1"/>
</dbReference>
<evidence type="ECO:0000313" key="7">
    <source>
        <dbReference type="Proteomes" id="UP001597641"/>
    </source>
</evidence>
<dbReference type="EMBL" id="JBHUOX010000021">
    <property type="protein sequence ID" value="MFD3002886.1"/>
    <property type="molecule type" value="Genomic_DNA"/>
</dbReference>
<evidence type="ECO:0000256" key="3">
    <source>
        <dbReference type="SAM" id="SignalP"/>
    </source>
</evidence>
<feature type="chain" id="PRO_5047463387" evidence="3">
    <location>
        <begin position="25"/>
        <end position="1383"/>
    </location>
</feature>
<sequence length="1383" mass="141701">MRSFLEKVIFLLIGFCIFSFAAFAQTAPTLGTVYEFSALASQKVVNEGATVVSASVGTSDGPIVGFPPGEIRRERHEQDAYAKLAITEAIVTQTLLTTLVPTVVLTDGNLGGKTLTPGVYRFDGNAEIDGKLTFNGQGQENPVFIIQVSGRFRVRKAEYEMLNGAGSINIFWVVGDEVIVSRGTSAIGNIFSGSNITLNDGAQLQGRLISPQGEIRLTNNVLSFPADLGISLSKTPGTKGVNTYDFGEIITYTIRIRNNGPVNENGVTVSGIQFTGELLSYTSSRTNATFNNGVWTVGILNYKEEATLTITARLNVAGSGYLRADVSGYGIDEIRSNNNANLSFCVLLSETGEVTGPSEVCANESYIYSIAMVEGATRYNWSVPLGWSYTLLSPTSIRVKAGSSTGFIKVTASNTCGEGPARSFEITPLSGSPSKPGPISGPANLCRNGETLTYSVAPTANATDYNWTVPAGWTILTGQGTATITATATGNGGQVRVQPSNPCGAGEAQTLDVLVYSTAPPAPASIRGTVQGCVGKTATFEVAAVAGAGPDGYRWTVPAGWAILTGQGTNSINVQVGSSAGNVSIQVENACGTSPAVTLPVAPVTAVPAALGAVSGTLHTCALEKGLIYSVEPVANSLNYDWQLPAGWVITAGQGTHQITVNPGSNGGEVSVIAMNDCGSSARSTITVQSTQAAPSTPSPITGEQYSCVNNANGTYSIAAVNGATSYVWTVPSGWSIISGQGTTSIQVKVGTGSGSIRVKAVSACGTSSERSLTVTPVTTAPANLQLSEGSNSICVGATVTYQVLNPTGIGTFVWAVPTGWTIVSGQGTAQVAVKAGNTGGVISLTAGNGCGEYKLEKNVTVATLPPAVPGVISGILAPCGNSTQTYSIAAVSGAASYTWSVPAGWAILSGQGSTALEVKAGTTAGKVTVTAVNGCGDSNQSAILAVAPVTSVPAAIAAINAPQTSFCQGATNLTYSITALPNAASYTWEVPAGWTIVSGQGTISIIVTAGTKAGQIKVTAANACGTGSTKSIAVAPQTTPPTPQLTAGPQNPCVGIPTTYSVGTTAGADSFVWEVPAGWTILSGQGTASIEVQATIATGKVKVTAINSCGNSSTAEMNVIPAAGAPAAPGAVEGPKTACIGRSVIYKVASVSNAATYVWTVPAGWEITAGQGTGEITVTAGNSAGTVEVAATSGCSNSQTASLQVSAIAVATPKSIKDRSTACDGLVYEVETEAVAGAITYTWEVPAGWTIVSGQGTPKITVTPGESTGSISVSANNGSCSSEPISIIPEKSLAKPDISFPNVFSPNNDGNNDLWVIQNLQNYSQHELIILNRWGNEVYKSKSYKNNWDGDNLSEGTYFYVVRLKMCNGSDKTFKGFVTIVR</sequence>
<dbReference type="InterPro" id="IPR001434">
    <property type="entry name" value="OmcB-like_DUF11"/>
</dbReference>
<feature type="domain" description="PKD-like" evidence="5">
    <location>
        <begin position="1212"/>
        <end position="1284"/>
    </location>
</feature>
<dbReference type="Pfam" id="PF19408">
    <property type="entry name" value="PKD_6"/>
    <property type="match status" value="11"/>
</dbReference>
<evidence type="ECO:0000259" key="5">
    <source>
        <dbReference type="Pfam" id="PF19408"/>
    </source>
</evidence>
<evidence type="ECO:0000313" key="6">
    <source>
        <dbReference type="EMBL" id="MFD3002886.1"/>
    </source>
</evidence>
<feature type="domain" description="PKD-like" evidence="5">
    <location>
        <begin position="866"/>
        <end position="944"/>
    </location>
</feature>
<reference evidence="7" key="1">
    <citation type="journal article" date="2019" name="Int. J. Syst. Evol. Microbiol.">
        <title>The Global Catalogue of Microorganisms (GCM) 10K type strain sequencing project: providing services to taxonomists for standard genome sequencing and annotation.</title>
        <authorList>
            <consortium name="The Broad Institute Genomics Platform"/>
            <consortium name="The Broad Institute Genome Sequencing Center for Infectious Disease"/>
            <person name="Wu L."/>
            <person name="Ma J."/>
        </authorList>
    </citation>
    <scope>NUCLEOTIDE SEQUENCE [LARGE SCALE GENOMIC DNA]</scope>
    <source>
        <strain evidence="7">KCTC 23984</strain>
    </source>
</reference>
<evidence type="ECO:0000256" key="1">
    <source>
        <dbReference type="ARBA" id="ARBA00005445"/>
    </source>
</evidence>
<feature type="domain" description="PKD-like" evidence="5">
    <location>
        <begin position="351"/>
        <end position="425"/>
    </location>
</feature>
<dbReference type="Pfam" id="PF01345">
    <property type="entry name" value="DUF11"/>
    <property type="match status" value="1"/>
</dbReference>
<feature type="domain" description="PKD-like" evidence="5">
    <location>
        <begin position="954"/>
        <end position="1035"/>
    </location>
</feature>
<proteinExistence type="inferred from homology"/>
<keyword evidence="2 3" id="KW-0732">Signal</keyword>
<comment type="similarity">
    <text evidence="1">Belongs to the ice-binding protein family.</text>
</comment>
<feature type="domain" description="PKD-like" evidence="5">
    <location>
        <begin position="520"/>
        <end position="601"/>
    </location>
</feature>
<dbReference type="InterPro" id="IPR021884">
    <property type="entry name" value="Ice-bd_prot"/>
</dbReference>
<dbReference type="Proteomes" id="UP001597641">
    <property type="component" value="Unassembled WGS sequence"/>
</dbReference>
<evidence type="ECO:0000259" key="4">
    <source>
        <dbReference type="Pfam" id="PF01345"/>
    </source>
</evidence>
<evidence type="ECO:0000256" key="2">
    <source>
        <dbReference type="ARBA" id="ARBA00022729"/>
    </source>
</evidence>
<dbReference type="Pfam" id="PF13585">
    <property type="entry name" value="CHU_C"/>
    <property type="match status" value="1"/>
</dbReference>
<feature type="domain" description="DUF11" evidence="4">
    <location>
        <begin position="241"/>
        <end position="342"/>
    </location>
</feature>
<feature type="domain" description="PKD-like" evidence="5">
    <location>
        <begin position="1127"/>
        <end position="1206"/>
    </location>
</feature>
<dbReference type="NCBIfam" id="TIGR04131">
    <property type="entry name" value="Bac_Flav_CTERM"/>
    <property type="match status" value="1"/>
</dbReference>
<feature type="domain" description="PKD-like" evidence="5">
    <location>
        <begin position="695"/>
        <end position="775"/>
    </location>
</feature>
<dbReference type="InterPro" id="IPR026341">
    <property type="entry name" value="T9SS_type_B"/>
</dbReference>
<gene>
    <name evidence="6" type="ORF">ACFS7Z_21140</name>
</gene>
<feature type="domain" description="PKD-like" evidence="5">
    <location>
        <begin position="433"/>
        <end position="513"/>
    </location>
</feature>
<feature type="domain" description="PKD-like" evidence="5">
    <location>
        <begin position="1041"/>
        <end position="1120"/>
    </location>
</feature>
<comment type="caution">
    <text evidence="6">The sequence shown here is derived from an EMBL/GenBank/DDBJ whole genome shotgun (WGS) entry which is preliminary data.</text>
</comment>
<protein>
    <submittedName>
        <fullName evidence="6">Ice-binding family protein</fullName>
    </submittedName>
</protein>
<dbReference type="InterPro" id="IPR045829">
    <property type="entry name" value="PKD_6"/>
</dbReference>